<dbReference type="PANTHER" id="PTHR34599">
    <property type="entry name" value="PEROXIDASE-RELATED"/>
    <property type="match status" value="1"/>
</dbReference>
<reference evidence="2" key="1">
    <citation type="journal article" date="2019" name="Int. J. Syst. Evol. Microbiol.">
        <title>The Global Catalogue of Microorganisms (GCM) 10K type strain sequencing project: providing services to taxonomists for standard genome sequencing and annotation.</title>
        <authorList>
            <consortium name="The Broad Institute Genomics Platform"/>
            <consortium name="The Broad Institute Genome Sequencing Center for Infectious Disease"/>
            <person name="Wu L."/>
            <person name="Ma J."/>
        </authorList>
    </citation>
    <scope>NUCLEOTIDE SEQUENCE [LARGE SCALE GENOMIC DNA]</scope>
    <source>
        <strain evidence="2">CECT 7956</strain>
    </source>
</reference>
<proteinExistence type="predicted"/>
<dbReference type="SUPFAM" id="SSF48317">
    <property type="entry name" value="Acid phosphatase/Vanadium-dependent haloperoxidase"/>
    <property type="match status" value="1"/>
</dbReference>
<sequence length="440" mass="49643">MKKFILLCLVVLAASCSEKDPKEYAAAASNPMFIHNAYEKLTDVIIHDIFSPPVSSRIYAYASIAGYEALITENENYKSLAGQLHGLENFPKPEKGEQYCYQLASIKAIMTVARALTFTVNKYDDFEKETYKAFEDAGVPSSVMDRSMEFGEAIGKHVLAYSKGDNYLQTRGLRYTVKTEGDKWVPTPPQYADAMEPYWATIRTMVIDSASQFPPAPVIPYSKDKNSPYWKELLQVYDTVNNLTEEQKSTAWFWDDNAFVMNVQGHVMFANKKMTPGGHWMAISRTACKNAKKDIYESAEAYLKVALALHEAFICSWHEKFKSEKIRPETVINAEIDPKWATFLQTPPFPEYTSGHSTISAASAEALTSLFGDNFAFTDSTEFKYDHGIRKFESFRKAALDCSVSRLYGGIHYWSGCDEGNKAGVRIGQYVSEKVKTKIK</sequence>
<protein>
    <submittedName>
        <fullName evidence="1">Vanadium-dependent haloperoxidase</fullName>
        <ecNumber evidence="1">1.11.1.-</ecNumber>
    </submittedName>
</protein>
<dbReference type="CDD" id="cd03398">
    <property type="entry name" value="PAP2_haloperoxidase"/>
    <property type="match status" value="1"/>
</dbReference>
<keyword evidence="1" id="KW-0560">Oxidoreductase</keyword>
<gene>
    <name evidence="1" type="ORF">ACFOOI_13830</name>
</gene>
<organism evidence="1 2">
    <name type="scientific">Lacihabitans lacunae</name>
    <dbReference type="NCBI Taxonomy" id="1028214"/>
    <lineage>
        <taxon>Bacteria</taxon>
        <taxon>Pseudomonadati</taxon>
        <taxon>Bacteroidota</taxon>
        <taxon>Cytophagia</taxon>
        <taxon>Cytophagales</taxon>
        <taxon>Leadbetterellaceae</taxon>
        <taxon>Lacihabitans</taxon>
    </lineage>
</organism>
<evidence type="ECO:0000313" key="2">
    <source>
        <dbReference type="Proteomes" id="UP001595616"/>
    </source>
</evidence>
<dbReference type="Proteomes" id="UP001595616">
    <property type="component" value="Unassembled WGS sequence"/>
</dbReference>
<accession>A0ABV7Z0K3</accession>
<comment type="caution">
    <text evidence="1">The sequence shown here is derived from an EMBL/GenBank/DDBJ whole genome shotgun (WGS) entry which is preliminary data.</text>
</comment>
<dbReference type="EMBL" id="JBHRYQ010000001">
    <property type="protein sequence ID" value="MFC3811738.1"/>
    <property type="molecule type" value="Genomic_DNA"/>
</dbReference>
<dbReference type="PROSITE" id="PS51257">
    <property type="entry name" value="PROKAR_LIPOPROTEIN"/>
    <property type="match status" value="1"/>
</dbReference>
<keyword evidence="2" id="KW-1185">Reference proteome</keyword>
<dbReference type="PANTHER" id="PTHR34599:SF1">
    <property type="entry name" value="PHOSPHATIDIC ACID PHOSPHATASE TYPE 2_HALOPEROXIDASE DOMAIN-CONTAINING PROTEIN"/>
    <property type="match status" value="1"/>
</dbReference>
<dbReference type="InterPro" id="IPR036938">
    <property type="entry name" value="PAP2/HPO_sf"/>
</dbReference>
<evidence type="ECO:0000313" key="1">
    <source>
        <dbReference type="EMBL" id="MFC3811738.1"/>
    </source>
</evidence>
<dbReference type="Gene3D" id="1.10.606.20">
    <property type="match status" value="1"/>
</dbReference>
<dbReference type="GO" id="GO:0004601">
    <property type="term" value="F:peroxidase activity"/>
    <property type="evidence" value="ECO:0007669"/>
    <property type="project" value="UniProtKB-KW"/>
</dbReference>
<dbReference type="InterPro" id="IPR052559">
    <property type="entry name" value="V-haloperoxidase"/>
</dbReference>
<dbReference type="RefSeq" id="WP_379838581.1">
    <property type="nucleotide sequence ID" value="NZ_JBHRYQ010000001.1"/>
</dbReference>
<name>A0ABV7Z0K3_9BACT</name>
<dbReference type="EC" id="1.11.1.-" evidence="1"/>
<keyword evidence="1" id="KW-0575">Peroxidase</keyword>